<keyword evidence="2" id="KW-1185">Reference proteome</keyword>
<dbReference type="EMBL" id="LAVV01006765">
    <property type="protein sequence ID" value="KNZ58412.1"/>
    <property type="molecule type" value="Genomic_DNA"/>
</dbReference>
<protein>
    <submittedName>
        <fullName evidence="1">Uncharacterized protein</fullName>
    </submittedName>
</protein>
<accession>A0A0L6VCY0</accession>
<sequence>MNQDSEYIQVDETQGRCESDLKATHTTTPVISTRRSLFWARRITLYRFRVVTQAQAGGYPSSLNSHVTHHVSIPIGQRPQSCQVLCPRDGKVELNLSMKLGRELLKPETFINSSLLAEVVDLLQVLAADKTISINGIGEIKMVSDTSTRAHVSRKFMRLKVAGKKKVPLELAPVGELLDNALSSQPIARLSSIDLELQYTPTGKKMNADHPATRSLTVTDFNSLIHVQPLVLPLKLSLKNFMKRFVRRNLLYQIPLVFNSEWRKVKKAEQVGYIFTWIMYAMLKTLESSIAYRQSISRSLVRIAKESISDDLRVELGKMPTKVSGKSLLHTTHKF</sequence>
<name>A0A0L6VCY0_9BASI</name>
<organism evidence="1 2">
    <name type="scientific">Puccinia sorghi</name>
    <dbReference type="NCBI Taxonomy" id="27349"/>
    <lineage>
        <taxon>Eukaryota</taxon>
        <taxon>Fungi</taxon>
        <taxon>Dikarya</taxon>
        <taxon>Basidiomycota</taxon>
        <taxon>Pucciniomycotina</taxon>
        <taxon>Pucciniomycetes</taxon>
        <taxon>Pucciniales</taxon>
        <taxon>Pucciniaceae</taxon>
        <taxon>Puccinia</taxon>
    </lineage>
</organism>
<proteinExistence type="predicted"/>
<evidence type="ECO:0000313" key="2">
    <source>
        <dbReference type="Proteomes" id="UP000037035"/>
    </source>
</evidence>
<gene>
    <name evidence="1" type="ORF">VP01_1935g7</name>
</gene>
<reference evidence="1 2" key="1">
    <citation type="submission" date="2015-08" db="EMBL/GenBank/DDBJ databases">
        <title>Next Generation Sequencing and Analysis of the Genome of Puccinia sorghi L Schw, the Causal Agent of Maize Common Rust.</title>
        <authorList>
            <person name="Rochi L."/>
            <person name="Burguener G."/>
            <person name="Darino M."/>
            <person name="Turjanski A."/>
            <person name="Kreff E."/>
            <person name="Dieguez M.J."/>
            <person name="Sacco F."/>
        </authorList>
    </citation>
    <scope>NUCLEOTIDE SEQUENCE [LARGE SCALE GENOMIC DNA]</scope>
    <source>
        <strain evidence="1 2">RO10H11247</strain>
    </source>
</reference>
<dbReference type="OrthoDB" id="2497240at2759"/>
<comment type="caution">
    <text evidence="1">The sequence shown here is derived from an EMBL/GenBank/DDBJ whole genome shotgun (WGS) entry which is preliminary data.</text>
</comment>
<dbReference type="AlphaFoldDB" id="A0A0L6VCY0"/>
<dbReference type="VEuPathDB" id="FungiDB:VP01_1935g7"/>
<dbReference type="Proteomes" id="UP000037035">
    <property type="component" value="Unassembled WGS sequence"/>
</dbReference>
<evidence type="ECO:0000313" key="1">
    <source>
        <dbReference type="EMBL" id="KNZ58412.1"/>
    </source>
</evidence>